<name>A0A0K8SK21_LYGHE</name>
<evidence type="ECO:0000313" key="2">
    <source>
        <dbReference type="EMBL" id="JAG53135.1"/>
    </source>
</evidence>
<evidence type="ECO:0000256" key="1">
    <source>
        <dbReference type="SAM" id="MobiDB-lite"/>
    </source>
</evidence>
<dbReference type="AlphaFoldDB" id="A0A0K8SK21"/>
<accession>A0A0K8SK21</accession>
<organism evidence="2">
    <name type="scientific">Lygus hesperus</name>
    <name type="common">Western plant bug</name>
    <dbReference type="NCBI Taxonomy" id="30085"/>
    <lineage>
        <taxon>Eukaryota</taxon>
        <taxon>Metazoa</taxon>
        <taxon>Ecdysozoa</taxon>
        <taxon>Arthropoda</taxon>
        <taxon>Hexapoda</taxon>
        <taxon>Insecta</taxon>
        <taxon>Pterygota</taxon>
        <taxon>Neoptera</taxon>
        <taxon>Paraneoptera</taxon>
        <taxon>Hemiptera</taxon>
        <taxon>Heteroptera</taxon>
        <taxon>Panheteroptera</taxon>
        <taxon>Cimicomorpha</taxon>
        <taxon>Miridae</taxon>
        <taxon>Mirini</taxon>
        <taxon>Lygus</taxon>
    </lineage>
</organism>
<dbReference type="EMBL" id="GBRD01012689">
    <property type="protein sequence ID" value="JAG53135.1"/>
    <property type="molecule type" value="Transcribed_RNA"/>
</dbReference>
<feature type="region of interest" description="Disordered" evidence="1">
    <location>
        <begin position="392"/>
        <end position="421"/>
    </location>
</feature>
<proteinExistence type="predicted"/>
<protein>
    <submittedName>
        <fullName evidence="2">Uncharacterized protein</fullName>
    </submittedName>
</protein>
<feature type="region of interest" description="Disordered" evidence="1">
    <location>
        <begin position="31"/>
        <end position="61"/>
    </location>
</feature>
<sequence>MEKVIPVIINGEPQLIDEAELRNICALENIPYDSPPPSVGPPNTVELSPPSPKEIQSEPVQAPVPPPLSVVNSQPLTLIQSGNIVTVPISNQEFSTVGDTVLVSTPEQVDVLSANPSDVIYPTEELHIDPSQTVADMILRISPSHQKENLVVANEYKSDTSELTKKQVEFSPANGLQGIGSFSKIVLNPKSNQKEICDLYISYKGVIHRVIVPFAQADLQTDPVVIGLQARDLFGDVDKGLVGVVVKERIQAAPGDRQLEESDMGVVASLDATPITQLSEGSSIAQHTQIGQAQMAPELALHAQHVQVAQPQNIYFRTTTGQQALVSPTQMIVRPPTALIMPATPVTLGHTMTQALILPSQNVVTVGGGQMYRITSLPTDDKMVVQVPNQNVLPKPETPKLEETQKSVSNGIKDSTGGGKPDELNQLVEVSYAHCENCGHNSRDLKVCQKCRRPLPKDAKIISQKVLPASVSTTGYCLSVRCDSCSLISTDLKICCHCKSPISEGATKSYVRLGTKELKIDKETPKKKKCQRKKKFEEPVTLSLLSSDEEDGENSSSKRMKLPSTVVKEPIITNGTVAPYGHERIEGGGLDLADIITSPDVERALLQCRTVRIGSYKTVPEGKVAITEYGLYIKIPALDTKEMVTVKIFKNEIVKILGNFGKTVPVLFYYTTANAAEKIRRILQMYPPEQHRGPYYDPTSSAQMHRRIMLLPEKISEETRLFLKCTYDNQCLLENLSLDEANAILMNASPSEAQVDVSTMFPFSRSPMLLMCSVSRVVRCHEWLNVGYS</sequence>
<reference evidence="2" key="1">
    <citation type="submission" date="2014-09" db="EMBL/GenBank/DDBJ databases">
        <authorList>
            <person name="Magalhaes I.L.F."/>
            <person name="Oliveira U."/>
            <person name="Santos F.R."/>
            <person name="Vidigal T.H.D.A."/>
            <person name="Brescovit A.D."/>
            <person name="Santos A.J."/>
        </authorList>
    </citation>
    <scope>NUCLEOTIDE SEQUENCE</scope>
</reference>